<evidence type="ECO:0000313" key="3">
    <source>
        <dbReference type="Proteomes" id="UP000639775"/>
    </source>
</evidence>
<reference evidence="2" key="1">
    <citation type="submission" date="2020-03" db="EMBL/GenBank/DDBJ databases">
        <title>Roseovarius gahaiensis sp. nov., isolated from Gahai Saline Lake, China.</title>
        <authorList>
            <person name="Sun X."/>
        </authorList>
    </citation>
    <scope>NUCLEOTIDE SEQUENCE</scope>
    <source>
        <strain evidence="2">GH877</strain>
    </source>
</reference>
<dbReference type="AlphaFoldDB" id="A0A967EL63"/>
<dbReference type="PROSITE" id="PS50164">
    <property type="entry name" value="GIY_YIG"/>
    <property type="match status" value="1"/>
</dbReference>
<proteinExistence type="predicted"/>
<sequence length="303" mass="33728">MRVPAKDLQELDFKKTHVIQLDEQAHPAFERLQGISAPKAASVYVWLAEHGDQKDAEVLYVGKAGKGVERRIGQHQNGFVNSKTGQKNAKFLSEVLSVNGVSVSVWARVANTQSLFGQEVSLYSAEEEALCAKLQPTLNRAVFPEVAAKPSDNAEEPNSITELMSMRFKDYDEGTLDDLHAQLHAYGPEQLQVLQDILVFLEEHYLDPKDSAKLVGGYRNQVRGCDGITALAYGRLVNRNFAPRGWSARVFLADQPRLALPKVRLRSGVAEEVDLVKDSFAPKDLYDFFRNPSKYLHSGDANT</sequence>
<gene>
    <name evidence="2" type="ORF">HAT86_15050</name>
</gene>
<dbReference type="InterPro" id="IPR000305">
    <property type="entry name" value="GIY-YIG_endonuc"/>
</dbReference>
<evidence type="ECO:0000313" key="2">
    <source>
        <dbReference type="EMBL" id="NHQ75769.1"/>
    </source>
</evidence>
<dbReference type="RefSeq" id="WP_167199696.1">
    <property type="nucleotide sequence ID" value="NZ_JAAORB010000046.1"/>
</dbReference>
<evidence type="ECO:0000259" key="1">
    <source>
        <dbReference type="PROSITE" id="PS50164"/>
    </source>
</evidence>
<organism evidence="2 3">
    <name type="scientific">Roseovarius gahaiensis</name>
    <dbReference type="NCBI Taxonomy" id="2716691"/>
    <lineage>
        <taxon>Bacteria</taxon>
        <taxon>Pseudomonadati</taxon>
        <taxon>Pseudomonadota</taxon>
        <taxon>Alphaproteobacteria</taxon>
        <taxon>Rhodobacterales</taxon>
        <taxon>Roseobacteraceae</taxon>
        <taxon>Roseovarius</taxon>
    </lineage>
</organism>
<dbReference type="Proteomes" id="UP000639775">
    <property type="component" value="Unassembled WGS sequence"/>
</dbReference>
<feature type="domain" description="GIY-YIG" evidence="1">
    <location>
        <begin position="39"/>
        <end position="140"/>
    </location>
</feature>
<protein>
    <recommendedName>
        <fullName evidence="1">GIY-YIG domain-containing protein</fullName>
    </recommendedName>
</protein>
<accession>A0A967EL63</accession>
<comment type="caution">
    <text evidence="2">The sequence shown here is derived from an EMBL/GenBank/DDBJ whole genome shotgun (WGS) entry which is preliminary data.</text>
</comment>
<name>A0A967EL63_9RHOB</name>
<dbReference type="EMBL" id="JAAORB010000046">
    <property type="protein sequence ID" value="NHQ75769.1"/>
    <property type="molecule type" value="Genomic_DNA"/>
</dbReference>
<keyword evidence="3" id="KW-1185">Reference proteome</keyword>